<organism evidence="2 3">
    <name type="scientific">Novosphingobium kalidii</name>
    <dbReference type="NCBI Taxonomy" id="3230299"/>
    <lineage>
        <taxon>Bacteria</taxon>
        <taxon>Pseudomonadati</taxon>
        <taxon>Pseudomonadota</taxon>
        <taxon>Alphaproteobacteria</taxon>
        <taxon>Sphingomonadales</taxon>
        <taxon>Sphingomonadaceae</taxon>
        <taxon>Novosphingobium</taxon>
    </lineage>
</organism>
<protein>
    <recommendedName>
        <fullName evidence="4">UrcA family protein</fullName>
    </recommendedName>
</protein>
<comment type="caution">
    <text evidence="2">The sequence shown here is derived from an EMBL/GenBank/DDBJ whole genome shotgun (WGS) entry which is preliminary data.</text>
</comment>
<name>A0ABV2D185_9SPHN</name>
<evidence type="ECO:0008006" key="4">
    <source>
        <dbReference type="Google" id="ProtNLM"/>
    </source>
</evidence>
<evidence type="ECO:0000256" key="1">
    <source>
        <dbReference type="SAM" id="MobiDB-lite"/>
    </source>
</evidence>
<proteinExistence type="predicted"/>
<gene>
    <name evidence="2" type="ORF">ABVV53_09115</name>
</gene>
<accession>A0ABV2D185</accession>
<dbReference type="EMBL" id="JBEWLY010000013">
    <property type="protein sequence ID" value="MET1755615.1"/>
    <property type="molecule type" value="Genomic_DNA"/>
</dbReference>
<dbReference type="RefSeq" id="WP_353984061.1">
    <property type="nucleotide sequence ID" value="NZ_JBEWLY010000013.1"/>
</dbReference>
<evidence type="ECO:0000313" key="3">
    <source>
        <dbReference type="Proteomes" id="UP001548713"/>
    </source>
</evidence>
<reference evidence="2 3" key="1">
    <citation type="submission" date="2024-07" db="EMBL/GenBank/DDBJ databases">
        <title>Novosphingobium kalidii RD2P27.</title>
        <authorList>
            <person name="Sun J.-Q."/>
        </authorList>
    </citation>
    <scope>NUCLEOTIDE SEQUENCE [LARGE SCALE GENOMIC DNA]</scope>
    <source>
        <strain evidence="2 3">RD2P27</strain>
    </source>
</reference>
<sequence>MNKIGRRITRSAAFFFDEHKNLIPATCTDIFLGIDDAHERGTLMLSIFAAILLAASAQAAGLNTKAAAQPVSEQTKEAAQAEEKVCRRIRETGSHISRRKVCMTKAEWDDVARQSQQLTRDMQPAWTTPNGG</sequence>
<feature type="region of interest" description="Disordered" evidence="1">
    <location>
        <begin position="113"/>
        <end position="132"/>
    </location>
</feature>
<dbReference type="Proteomes" id="UP001548713">
    <property type="component" value="Unassembled WGS sequence"/>
</dbReference>
<keyword evidence="3" id="KW-1185">Reference proteome</keyword>
<evidence type="ECO:0000313" key="2">
    <source>
        <dbReference type="EMBL" id="MET1755615.1"/>
    </source>
</evidence>